<proteinExistence type="inferred from homology"/>
<dbReference type="PROSITE" id="PS00572">
    <property type="entry name" value="GLYCOSYL_HYDROL_F1_1"/>
    <property type="match status" value="1"/>
</dbReference>
<gene>
    <name evidence="7" type="primary">lacG</name>
    <name evidence="7" type="ORF">CHL78_008140</name>
</gene>
<dbReference type="RefSeq" id="WP_094367541.1">
    <property type="nucleotide sequence ID" value="NZ_NOJY02000011.1"/>
</dbReference>
<dbReference type="GO" id="GO:0008422">
    <property type="term" value="F:beta-glucosidase activity"/>
    <property type="evidence" value="ECO:0007669"/>
    <property type="project" value="TreeGrafter"/>
</dbReference>
<evidence type="ECO:0000313" key="8">
    <source>
        <dbReference type="Proteomes" id="UP000215694"/>
    </source>
</evidence>
<comment type="caution">
    <text evidence="7">The sequence shown here is derived from an EMBL/GenBank/DDBJ whole genome shotgun (WGS) entry which is preliminary data.</text>
</comment>
<name>A0A371J4Q0_9FIRM</name>
<evidence type="ECO:0000256" key="3">
    <source>
        <dbReference type="ARBA" id="ARBA00023295"/>
    </source>
</evidence>
<dbReference type="Pfam" id="PF00232">
    <property type="entry name" value="Glyco_hydro_1"/>
    <property type="match status" value="1"/>
</dbReference>
<evidence type="ECO:0000256" key="1">
    <source>
        <dbReference type="ARBA" id="ARBA00010838"/>
    </source>
</evidence>
<dbReference type="GO" id="GO:0033920">
    <property type="term" value="F:6-phospho-beta-galactosidase activity"/>
    <property type="evidence" value="ECO:0007669"/>
    <property type="project" value="UniProtKB-EC"/>
</dbReference>
<dbReference type="GO" id="GO:0005829">
    <property type="term" value="C:cytosol"/>
    <property type="evidence" value="ECO:0007669"/>
    <property type="project" value="TreeGrafter"/>
</dbReference>
<dbReference type="InterPro" id="IPR033132">
    <property type="entry name" value="GH_1_N_CS"/>
</dbReference>
<dbReference type="SUPFAM" id="SSF51445">
    <property type="entry name" value="(Trans)glycosidases"/>
    <property type="match status" value="1"/>
</dbReference>
<dbReference type="Gene3D" id="3.20.20.80">
    <property type="entry name" value="Glycosidases"/>
    <property type="match status" value="1"/>
</dbReference>
<reference evidence="7 8" key="1">
    <citation type="journal article" date="2017" name="Genome Announc.">
        <title>Draft Genome Sequence of Romboutsia weinsteinii sp. nov. Strain CCRI-19649(T) Isolated from Surface Water.</title>
        <authorList>
            <person name="Maheux A.F."/>
            <person name="Boudreau D.K."/>
            <person name="Berube E."/>
            <person name="Boissinot M."/>
            <person name="Cantin P."/>
            <person name="Raymond F."/>
            <person name="Corbeil J."/>
            <person name="Omar R.F."/>
            <person name="Bergeron M.G."/>
        </authorList>
    </citation>
    <scope>NUCLEOTIDE SEQUENCE [LARGE SCALE GENOMIC DNA]</scope>
    <source>
        <strain evidence="7 8">CCRI-19649</strain>
    </source>
</reference>
<dbReference type="PRINTS" id="PR00131">
    <property type="entry name" value="GLHYDRLASE1"/>
</dbReference>
<evidence type="ECO:0000313" key="7">
    <source>
        <dbReference type="EMBL" id="RDY27683.1"/>
    </source>
</evidence>
<dbReference type="PANTHER" id="PTHR10353">
    <property type="entry name" value="GLYCOSYL HYDROLASE"/>
    <property type="match status" value="1"/>
</dbReference>
<dbReference type="PROSITE" id="PS00653">
    <property type="entry name" value="GLYCOSYL_HYDROL_F1_2"/>
    <property type="match status" value="1"/>
</dbReference>
<comment type="pathway">
    <text evidence="6">Carbohydrate metabolism; lactose degradation; D-galactose 6-phosphate and beta-D-glucose from lactose 6-phosphate: step 1/1.</text>
</comment>
<dbReference type="InterPro" id="IPR001360">
    <property type="entry name" value="Glyco_hydro_1"/>
</dbReference>
<dbReference type="PANTHER" id="PTHR10353:SF36">
    <property type="entry name" value="LP05116P"/>
    <property type="match status" value="1"/>
</dbReference>
<dbReference type="Proteomes" id="UP000215694">
    <property type="component" value="Unassembled WGS sequence"/>
</dbReference>
<dbReference type="NCBIfam" id="TIGR01233">
    <property type="entry name" value="lacG"/>
    <property type="match status" value="1"/>
</dbReference>
<dbReference type="AlphaFoldDB" id="A0A371J4Q0"/>
<dbReference type="UniPathway" id="UPA00542">
    <property type="reaction ID" value="UER00605"/>
</dbReference>
<dbReference type="InterPro" id="IPR018120">
    <property type="entry name" value="Glyco_hydro_1_AS"/>
</dbReference>
<comment type="catalytic activity">
    <reaction evidence="6">
        <text>a 6-phospho-beta-D-galactoside + H2O = D-galactose 6-phosphate + an alcohol</text>
        <dbReference type="Rhea" id="RHEA:24568"/>
        <dbReference type="ChEBI" id="CHEBI:15377"/>
        <dbReference type="ChEBI" id="CHEBI:30879"/>
        <dbReference type="ChEBI" id="CHEBI:58534"/>
        <dbReference type="ChEBI" id="CHEBI:91004"/>
        <dbReference type="EC" id="3.2.1.85"/>
    </reaction>
</comment>
<accession>A0A371J4Q0</accession>
<protein>
    <recommendedName>
        <fullName evidence="6">6-phospho-beta-galactosidase</fullName>
        <ecNumber evidence="6">3.2.1.85</ecNumber>
    </recommendedName>
</protein>
<keyword evidence="2 5" id="KW-0378">Hydrolase</keyword>
<dbReference type="EMBL" id="NOJY02000011">
    <property type="protein sequence ID" value="RDY27683.1"/>
    <property type="molecule type" value="Genomic_DNA"/>
</dbReference>
<dbReference type="FunFam" id="3.20.20.80:FF:000004">
    <property type="entry name" value="Beta-glucosidase 6-phospho-beta-glucosidase"/>
    <property type="match status" value="1"/>
</dbReference>
<comment type="similarity">
    <text evidence="1">Belongs to the glycosyl hydrolase 1 family.</text>
</comment>
<dbReference type="InterPro" id="IPR005928">
    <property type="entry name" value="6P-beta-galactosidase"/>
</dbReference>
<evidence type="ECO:0000256" key="5">
    <source>
        <dbReference type="RuleBase" id="RU004468"/>
    </source>
</evidence>
<keyword evidence="8" id="KW-1185">Reference proteome</keyword>
<organism evidence="7 8">
    <name type="scientific">Romboutsia weinsteinii</name>
    <dbReference type="NCBI Taxonomy" id="2020949"/>
    <lineage>
        <taxon>Bacteria</taxon>
        <taxon>Bacillati</taxon>
        <taxon>Bacillota</taxon>
        <taxon>Clostridia</taxon>
        <taxon>Peptostreptococcales</taxon>
        <taxon>Peptostreptococcaceae</taxon>
        <taxon>Romboutsia</taxon>
    </lineage>
</organism>
<evidence type="ECO:0000256" key="2">
    <source>
        <dbReference type="ARBA" id="ARBA00022801"/>
    </source>
</evidence>
<dbReference type="EC" id="3.2.1.85" evidence="6"/>
<evidence type="ECO:0000256" key="6">
    <source>
        <dbReference type="RuleBase" id="RU004469"/>
    </source>
</evidence>
<keyword evidence="3 5" id="KW-0326">Glycosidase</keyword>
<feature type="active site" description="Nucleophile" evidence="4">
    <location>
        <position position="374"/>
    </location>
</feature>
<dbReference type="NCBIfam" id="NF010036">
    <property type="entry name" value="PRK13511.1"/>
    <property type="match status" value="1"/>
</dbReference>
<dbReference type="InterPro" id="IPR017853">
    <property type="entry name" value="GH"/>
</dbReference>
<evidence type="ECO:0000256" key="4">
    <source>
        <dbReference type="PROSITE-ProRule" id="PRU10055"/>
    </source>
</evidence>
<dbReference type="GO" id="GO:0019512">
    <property type="term" value="P:lactose catabolic process via tagatose-6-phosphate"/>
    <property type="evidence" value="ECO:0007669"/>
    <property type="project" value="InterPro"/>
</dbReference>
<sequence length="467" mass="54368">MFKKLPNDFIFGGATAAYQAEGATKEGGKGAVAWDEFLEKQGRFSPDPASDFYNKFADDIELCEKFGVNGIRISIAWTRIFPTGTGEVNTEGVDYYHRIFEECKKRNVTPFVTLHHFDTPKTLFDNGDFLNRDTVSAFVDYAEFCFKEFSEVRYWATFNEIYPVATNQYLLGVFPPSIKFDFTKIIQCLHNMMLAHAMTVNLFKDNEYPGEIGVVHSLETKYPNSDSKEDKRACFLEDALSIRFLLDATYLGYYSEETMEAIDYICKNNNATYEFRDEDFEVMKKASNRNDYLGINHYQCHFVKAYDGESMIHHNGTGDKGSSVYRVKGIGERVYKEGLPRTDWDWLIYPEGMYDILMRIKSDYPNYNKIYITENGMGYKDEFDNGVIMDKQRIDYIKVYLEAISDAIADGVEVKGYFLWSLMDLFSWTNGYNKRYGLFYVDFETQIRYPKESAYWYKRVSETKTII</sequence>
<dbReference type="OrthoDB" id="2339329at2"/>